<evidence type="ECO:0000313" key="3">
    <source>
        <dbReference type="EMBL" id="TMJ06750.1"/>
    </source>
</evidence>
<dbReference type="Gene3D" id="3.90.550.10">
    <property type="entry name" value="Spore Coat Polysaccharide Biosynthesis Protein SpsA, Chain A"/>
    <property type="match status" value="1"/>
</dbReference>
<name>A0A537LFH4_9BACT</name>
<sequence length="350" mass="38220">MEDFLNERLAKMVVRPDGTLLEGLQAINEGRCGIAFVCDAAGRVVGTVADGDIRRALLAGKTLDSHCLKSTMRSDFVAVDQSPSRAEVLDLMRARQIAQVPVLDAEGHLIGLHLMRELIGNGERRNWALILAGGKGTRLRPLTETTPKPMITVAGRPILERLVLHLVGWGVRRIFLSVNHLAKVIEDHFGDGARFGCTIEYLREDVPLGTGGPLSLLPNTPGEPVLVMNGDLVTQISVGRLLDFHTRGRYSATVGVRPYTVEIPFGVAEVHDGELEQLREKPTMELLVNAGIYVLAPEALALVPRGQAFPITDLLTQVRVRGCRVGAFLVEDEWADIGRTEELRKARGAV</sequence>
<dbReference type="Pfam" id="PF00571">
    <property type="entry name" value="CBS"/>
    <property type="match status" value="2"/>
</dbReference>
<accession>A0A537LFH4</accession>
<organism evidence="3 4">
    <name type="scientific">Candidatus Segetimicrobium genomatis</name>
    <dbReference type="NCBI Taxonomy" id="2569760"/>
    <lineage>
        <taxon>Bacteria</taxon>
        <taxon>Bacillati</taxon>
        <taxon>Candidatus Sysuimicrobiota</taxon>
        <taxon>Candidatus Sysuimicrobiia</taxon>
        <taxon>Candidatus Sysuimicrobiales</taxon>
        <taxon>Candidatus Segetimicrobiaceae</taxon>
        <taxon>Candidatus Segetimicrobium</taxon>
    </lineage>
</organism>
<reference evidence="3 4" key="1">
    <citation type="journal article" date="2019" name="Nat. Microbiol.">
        <title>Mediterranean grassland soil C-N compound turnover is dependent on rainfall and depth, and is mediated by genomically divergent microorganisms.</title>
        <authorList>
            <person name="Diamond S."/>
            <person name="Andeer P.F."/>
            <person name="Li Z."/>
            <person name="Crits-Christoph A."/>
            <person name="Burstein D."/>
            <person name="Anantharaman K."/>
            <person name="Lane K.R."/>
            <person name="Thomas B.C."/>
            <person name="Pan C."/>
            <person name="Northen T.R."/>
            <person name="Banfield J.F."/>
        </authorList>
    </citation>
    <scope>NUCLEOTIDE SEQUENCE [LARGE SCALE GENOMIC DNA]</scope>
    <source>
        <strain evidence="3">NP_4</strain>
    </source>
</reference>
<keyword evidence="1" id="KW-0129">CBS domain</keyword>
<feature type="domain" description="CBS" evidence="2">
    <location>
        <begin position="72"/>
        <end position="129"/>
    </location>
</feature>
<dbReference type="Gene3D" id="3.10.580.10">
    <property type="entry name" value="CBS-domain"/>
    <property type="match status" value="1"/>
</dbReference>
<gene>
    <name evidence="3" type="ORF">E6H01_00690</name>
</gene>
<dbReference type="InterPro" id="IPR029044">
    <property type="entry name" value="Nucleotide-diphossugar_trans"/>
</dbReference>
<dbReference type="Proteomes" id="UP000319353">
    <property type="component" value="Unassembled WGS sequence"/>
</dbReference>
<evidence type="ECO:0000259" key="2">
    <source>
        <dbReference type="PROSITE" id="PS51371"/>
    </source>
</evidence>
<dbReference type="InterPro" id="IPR050486">
    <property type="entry name" value="Mannose-1P_guanyltransferase"/>
</dbReference>
<dbReference type="SMART" id="SM00116">
    <property type="entry name" value="CBS"/>
    <property type="match status" value="2"/>
</dbReference>
<proteinExistence type="predicted"/>
<dbReference type="InterPro" id="IPR046342">
    <property type="entry name" value="CBS_dom_sf"/>
</dbReference>
<dbReference type="Pfam" id="PF00483">
    <property type="entry name" value="NTP_transferase"/>
    <property type="match status" value="1"/>
</dbReference>
<evidence type="ECO:0000256" key="1">
    <source>
        <dbReference type="PROSITE-ProRule" id="PRU00703"/>
    </source>
</evidence>
<dbReference type="EMBL" id="VBAL01000009">
    <property type="protein sequence ID" value="TMJ06750.1"/>
    <property type="molecule type" value="Genomic_DNA"/>
</dbReference>
<dbReference type="AlphaFoldDB" id="A0A537LFH4"/>
<dbReference type="CDD" id="cd06426">
    <property type="entry name" value="NTP_transferase_like_2"/>
    <property type="match status" value="1"/>
</dbReference>
<dbReference type="SUPFAM" id="SSF54631">
    <property type="entry name" value="CBS-domain pair"/>
    <property type="match status" value="1"/>
</dbReference>
<dbReference type="PANTHER" id="PTHR22572">
    <property type="entry name" value="SUGAR-1-PHOSPHATE GUANYL TRANSFERASE"/>
    <property type="match status" value="1"/>
</dbReference>
<protein>
    <submittedName>
        <fullName evidence="3">CBS domain-containing protein</fullName>
    </submittedName>
</protein>
<comment type="caution">
    <text evidence="3">The sequence shown here is derived from an EMBL/GenBank/DDBJ whole genome shotgun (WGS) entry which is preliminary data.</text>
</comment>
<dbReference type="PROSITE" id="PS51371">
    <property type="entry name" value="CBS"/>
    <property type="match status" value="2"/>
</dbReference>
<dbReference type="SUPFAM" id="SSF53448">
    <property type="entry name" value="Nucleotide-diphospho-sugar transferases"/>
    <property type="match status" value="1"/>
</dbReference>
<feature type="domain" description="CBS" evidence="2">
    <location>
        <begin position="5"/>
        <end position="65"/>
    </location>
</feature>
<evidence type="ECO:0000313" key="4">
    <source>
        <dbReference type="Proteomes" id="UP000319353"/>
    </source>
</evidence>
<dbReference type="InterPro" id="IPR000644">
    <property type="entry name" value="CBS_dom"/>
</dbReference>
<dbReference type="InterPro" id="IPR005835">
    <property type="entry name" value="NTP_transferase_dom"/>
</dbReference>